<keyword evidence="2" id="KW-1185">Reference proteome</keyword>
<evidence type="ECO:0000313" key="1">
    <source>
        <dbReference type="EMBL" id="KAJ9124740.1"/>
    </source>
</evidence>
<accession>A0ACC2XMY3</accession>
<comment type="caution">
    <text evidence="1">The sequence shown here is derived from an EMBL/GenBank/DDBJ whole genome shotgun (WGS) entry which is preliminary data.</text>
</comment>
<name>A0ACC2XMY3_9TREE</name>
<dbReference type="EMBL" id="JASBWV010000009">
    <property type="protein sequence ID" value="KAJ9124740.1"/>
    <property type="molecule type" value="Genomic_DNA"/>
</dbReference>
<dbReference type="Proteomes" id="UP001234202">
    <property type="component" value="Unassembled WGS sequence"/>
</dbReference>
<evidence type="ECO:0000313" key="2">
    <source>
        <dbReference type="Proteomes" id="UP001234202"/>
    </source>
</evidence>
<gene>
    <name evidence="1" type="ORF">QFC24_003108</name>
</gene>
<organism evidence="1 2">
    <name type="scientific">Naganishia onofrii</name>
    <dbReference type="NCBI Taxonomy" id="1851511"/>
    <lineage>
        <taxon>Eukaryota</taxon>
        <taxon>Fungi</taxon>
        <taxon>Dikarya</taxon>
        <taxon>Basidiomycota</taxon>
        <taxon>Agaricomycotina</taxon>
        <taxon>Tremellomycetes</taxon>
        <taxon>Filobasidiales</taxon>
        <taxon>Filobasidiaceae</taxon>
        <taxon>Naganishia</taxon>
    </lineage>
</organism>
<protein>
    <submittedName>
        <fullName evidence="1">Uncharacterized protein</fullName>
    </submittedName>
</protein>
<proteinExistence type="predicted"/>
<sequence length="712" mass="77972">MTDKADDKNAKLGEKTRLAEPSVEYGSPSLTPNPVEIPSAVGPHRYRSTSGRLNAEQSIPNFAGIHPANSRAVVDMSPAQPSFGTIQPVPPPSISGYNAFGNVPSASMPNSSPVNLPPMNPTYLESGNPYSPIFPHNSNFQFNPPDIPPVMQAYASTATGSMVLQAPPFNQGLSAILEQSASDRQPSYSDIGPSDTFNNFQSTSSKKNSTTTLYDRRVAKPSVDISTLFGGSSYHSRTSRDGSVSSSHILLPDQQQARSNGLATPMSMDEFGYSRQPVSAITIVPNAYPASLPAIMTTGIDSGSFHGLPSGDSSAQQQEDGEEVLEIQTKDLSAYYKLRSSHSAKEFSDMAAIISSHLPHTRKEGQQRLLGLTREEWENGSGSDAHAIKDSLRKQALDVFSTDDGLVFRRFIGVQELKAYFPSLEQRQQASRYRHYVNDTVEAIVAVGTAKARNPWRQHFVQLALAMPHGSSIAHDALRLGILSLSSFEMGFKMSSSIADREDNAMLAASIEYRADALKMLRSIVVLKPYQKDNLAADLAIGTARLAGDAEWKDPIKLGIDIIKEYGGPEPYLSADINPSRRFLLEQMACQEMISSVLSLDPSKLIQSDSTWMERYLSEEDFTTDHIEIVYGLDRPLLRHIIRSLELAEMKRKIETLRNSLGVYPHEEVQASIDIKVTALQAITHAFIAEGEALKNVTLVSTGLLRRVVVRD</sequence>
<reference evidence="1" key="1">
    <citation type="submission" date="2023-04" db="EMBL/GenBank/DDBJ databases">
        <title>Draft Genome sequencing of Naganishia species isolated from polar environments using Oxford Nanopore Technology.</title>
        <authorList>
            <person name="Leo P."/>
            <person name="Venkateswaran K."/>
        </authorList>
    </citation>
    <scope>NUCLEOTIDE SEQUENCE</scope>
    <source>
        <strain evidence="1">DBVPG 5303</strain>
    </source>
</reference>